<organism evidence="1 2">
    <name type="scientific">Paenirhodobacter populi</name>
    <dbReference type="NCBI Taxonomy" id="2306993"/>
    <lineage>
        <taxon>Bacteria</taxon>
        <taxon>Pseudomonadati</taxon>
        <taxon>Pseudomonadota</taxon>
        <taxon>Alphaproteobacteria</taxon>
        <taxon>Rhodobacterales</taxon>
        <taxon>Rhodobacter group</taxon>
        <taxon>Paenirhodobacter</taxon>
    </lineage>
</organism>
<evidence type="ECO:0000313" key="2">
    <source>
        <dbReference type="Proteomes" id="UP000284476"/>
    </source>
</evidence>
<dbReference type="AlphaFoldDB" id="A0A443JDU5"/>
<reference evidence="1 2" key="1">
    <citation type="submission" date="2019-01" db="EMBL/GenBank/DDBJ databases">
        <title>Sinorhodobacter populi sp. nov. isolated from the symptomatic bark tissue of Populus euramericana canker.</title>
        <authorList>
            <person name="Xu G."/>
        </authorList>
    </citation>
    <scope>NUCLEOTIDE SEQUENCE [LARGE SCALE GENOMIC DNA]</scope>
    <source>
        <strain evidence="1 2">SK2B-1</strain>
    </source>
</reference>
<name>A0A443JDU5_9RHOB</name>
<accession>A0A443JDU5</accession>
<reference evidence="1 2" key="2">
    <citation type="submission" date="2019-01" db="EMBL/GenBank/DDBJ databases">
        <authorList>
            <person name="Li Y."/>
        </authorList>
    </citation>
    <scope>NUCLEOTIDE SEQUENCE [LARGE SCALE GENOMIC DNA]</scope>
    <source>
        <strain evidence="1 2">SK2B-1</strain>
    </source>
</reference>
<dbReference type="RefSeq" id="WP_128209722.1">
    <property type="nucleotide sequence ID" value="NZ_JBHRSO010000006.1"/>
</dbReference>
<protein>
    <submittedName>
        <fullName evidence="1">Uncharacterized protein</fullName>
    </submittedName>
</protein>
<proteinExistence type="predicted"/>
<dbReference type="EMBL" id="SAUZ01000019">
    <property type="protein sequence ID" value="RWR18513.1"/>
    <property type="molecule type" value="Genomic_DNA"/>
</dbReference>
<sequence>MKPDNKLTLNAARSLTDAQIKDVFSEAAATIDLIQRETMIILAVLREREVKLPPDLAGNPVLKALEKIGKNMAREGNGE</sequence>
<gene>
    <name evidence="1" type="ORF">D2T30_16110</name>
</gene>
<dbReference type="Proteomes" id="UP000284476">
    <property type="component" value="Unassembled WGS sequence"/>
</dbReference>
<evidence type="ECO:0000313" key="1">
    <source>
        <dbReference type="EMBL" id="RWR18513.1"/>
    </source>
</evidence>
<comment type="caution">
    <text evidence="1">The sequence shown here is derived from an EMBL/GenBank/DDBJ whole genome shotgun (WGS) entry which is preliminary data.</text>
</comment>